<gene>
    <name evidence="9" type="ORF">KDH_44690</name>
</gene>
<evidence type="ECO:0000313" key="9">
    <source>
        <dbReference type="EMBL" id="GLV57633.1"/>
    </source>
</evidence>
<dbReference type="EMBL" id="BSRI01000002">
    <property type="protein sequence ID" value="GLV57633.1"/>
    <property type="molecule type" value="Genomic_DNA"/>
</dbReference>
<evidence type="ECO:0000313" key="10">
    <source>
        <dbReference type="Proteomes" id="UP001344906"/>
    </source>
</evidence>
<comment type="subcellular location">
    <subcellularLocation>
        <location evidence="1">Cell membrane</location>
        <topology evidence="1">Multi-pass membrane protein</topology>
    </subcellularLocation>
</comment>
<feature type="transmembrane region" description="Helical" evidence="8">
    <location>
        <begin position="224"/>
        <end position="252"/>
    </location>
</feature>
<dbReference type="PANTHER" id="PTHR33908:SF11">
    <property type="entry name" value="MEMBRANE PROTEIN"/>
    <property type="match status" value="1"/>
</dbReference>
<keyword evidence="5 8" id="KW-0812">Transmembrane</keyword>
<keyword evidence="2" id="KW-1003">Cell membrane</keyword>
<evidence type="ECO:0000256" key="5">
    <source>
        <dbReference type="ARBA" id="ARBA00022692"/>
    </source>
</evidence>
<keyword evidence="10" id="KW-1185">Reference proteome</keyword>
<keyword evidence="3" id="KW-0328">Glycosyltransferase</keyword>
<evidence type="ECO:0000256" key="3">
    <source>
        <dbReference type="ARBA" id="ARBA00022676"/>
    </source>
</evidence>
<evidence type="ECO:0000256" key="2">
    <source>
        <dbReference type="ARBA" id="ARBA00022475"/>
    </source>
</evidence>
<evidence type="ECO:0000256" key="8">
    <source>
        <dbReference type="SAM" id="Phobius"/>
    </source>
</evidence>
<keyword evidence="4" id="KW-0808">Transferase</keyword>
<sequence>MHRWWKVGGLILLALLLVLIDRVCYQVTVPVTLEVRHQTLTVDVDGSGLKVGAIAAPRVLLLSNGSPVVHEYQIDGTDSTNNFTLNQSYFEQLASTLYYRFQAWMRDFGGTSVWRDVQIVQSQRVIRTIAQPTSTMSVPLPSAASFDVHLQLQRPETPRTIDVTMADHTTIHITLDRNDRYIRITRSPQNLMGGADIEVARAFFPQNPWPFAAMVVSFLARTCLWALAILVLVLLGDALSASLWHGVIGSWLTRLRRRKPELEGADVVLEDQKPGLIRRGWCGMTAAIHPVALLFLVASLIFVLWIALVEYHGEPHIYDASAYLFAAKTYAHGQLSAPLPPVPNLFPGPFVLQFDGKWFAQYPPGTALTLVPGIWLGVPWAVEPICGTLALLGCGLVLGRLYGRTVATLAIVLGTLSPFYSYLSASYLSHTIALLYLVWGWWALLRFMQGRRSRWNLYLAVVCFGLGALTRDLVGILWIFLVVIGCIVINQSRIRHNWRAWRRWITPALIVLGLACCFGAISVCYNLYLTHNALTSPRTLFYAPDRWGFGMGIGFYGQHTLAAGLINLDELLTSLATDLYGWPFYFTLAFIPLPFITGRARLVDWILLFCLITMAGAYIGYFYHGIYLGPRYLFETLPFLLGLTVRGILTLGSLGMKTGAMVSSYLGRLRQQPPASISVLWSLATVLLIVCLVACNLLYYLPRQAVVYRDYTGLPSGYKVDLNAIYHPKLHQAVVVTDDLYLYYLVLFPLNDPDLHSDVIYAMANDPTQYAQLRGAFPGRSIYQLNIDDNGSVHYTNVSPP</sequence>
<evidence type="ECO:0000256" key="1">
    <source>
        <dbReference type="ARBA" id="ARBA00004651"/>
    </source>
</evidence>
<protein>
    <recommendedName>
        <fullName evidence="11">Glycosyltransferase RgtA/B/C/D-like domain-containing protein</fullName>
    </recommendedName>
</protein>
<organism evidence="9 10">
    <name type="scientific">Dictyobacter halimunensis</name>
    <dbReference type="NCBI Taxonomy" id="3026934"/>
    <lineage>
        <taxon>Bacteria</taxon>
        <taxon>Bacillati</taxon>
        <taxon>Chloroflexota</taxon>
        <taxon>Ktedonobacteria</taxon>
        <taxon>Ktedonobacterales</taxon>
        <taxon>Dictyobacteraceae</taxon>
        <taxon>Dictyobacter</taxon>
    </lineage>
</organism>
<feature type="transmembrane region" description="Helical" evidence="8">
    <location>
        <begin position="504"/>
        <end position="528"/>
    </location>
</feature>
<evidence type="ECO:0008006" key="11">
    <source>
        <dbReference type="Google" id="ProtNLM"/>
    </source>
</evidence>
<feature type="transmembrane region" description="Helical" evidence="8">
    <location>
        <begin position="605"/>
        <end position="624"/>
    </location>
</feature>
<evidence type="ECO:0000256" key="7">
    <source>
        <dbReference type="ARBA" id="ARBA00023136"/>
    </source>
</evidence>
<feature type="transmembrane region" description="Helical" evidence="8">
    <location>
        <begin position="429"/>
        <end position="448"/>
    </location>
</feature>
<accession>A0ABQ6FWK1</accession>
<keyword evidence="7 8" id="KW-0472">Membrane</keyword>
<name>A0ABQ6FWK1_9CHLR</name>
<dbReference type="Proteomes" id="UP001344906">
    <property type="component" value="Unassembled WGS sequence"/>
</dbReference>
<evidence type="ECO:0000256" key="6">
    <source>
        <dbReference type="ARBA" id="ARBA00022989"/>
    </source>
</evidence>
<feature type="transmembrane region" description="Helical" evidence="8">
    <location>
        <begin position="286"/>
        <end position="308"/>
    </location>
</feature>
<feature type="transmembrane region" description="Helical" evidence="8">
    <location>
        <begin position="579"/>
        <end position="598"/>
    </location>
</feature>
<feature type="transmembrane region" description="Helical" evidence="8">
    <location>
        <begin position="677"/>
        <end position="701"/>
    </location>
</feature>
<comment type="caution">
    <text evidence="9">The sequence shown here is derived from an EMBL/GenBank/DDBJ whole genome shotgun (WGS) entry which is preliminary data.</text>
</comment>
<dbReference type="PANTHER" id="PTHR33908">
    <property type="entry name" value="MANNOSYLTRANSFERASE YKCB-RELATED"/>
    <property type="match status" value="1"/>
</dbReference>
<proteinExistence type="predicted"/>
<reference evidence="9 10" key="1">
    <citation type="submission" date="2023-02" db="EMBL/GenBank/DDBJ databases">
        <title>Dictyobacter halimunensis sp. nov., a new member of the class Ktedonobacteria from forest soil in a geothermal area.</title>
        <authorList>
            <person name="Rachmania M.K."/>
            <person name="Ningsih F."/>
            <person name="Sakai Y."/>
            <person name="Yabe S."/>
            <person name="Yokota A."/>
            <person name="Sjamsuridzal W."/>
        </authorList>
    </citation>
    <scope>NUCLEOTIDE SEQUENCE [LARGE SCALE GENOMIC DNA]</scope>
    <source>
        <strain evidence="9 10">S3.2.2.5</strain>
    </source>
</reference>
<evidence type="ECO:0000256" key="4">
    <source>
        <dbReference type="ARBA" id="ARBA00022679"/>
    </source>
</evidence>
<dbReference type="InterPro" id="IPR050297">
    <property type="entry name" value="LipidA_mod_glycosyltrf_83"/>
</dbReference>
<keyword evidence="6 8" id="KW-1133">Transmembrane helix</keyword>
<feature type="transmembrane region" description="Helical" evidence="8">
    <location>
        <begin position="455"/>
        <end position="470"/>
    </location>
</feature>